<dbReference type="Pfam" id="PF06985">
    <property type="entry name" value="HET"/>
    <property type="match status" value="1"/>
</dbReference>
<dbReference type="Proteomes" id="UP000774617">
    <property type="component" value="Unassembled WGS sequence"/>
</dbReference>
<dbReference type="PANTHER" id="PTHR33112">
    <property type="entry name" value="DOMAIN PROTEIN, PUTATIVE-RELATED"/>
    <property type="match status" value="1"/>
</dbReference>
<accession>A0ABQ8G444</accession>
<proteinExistence type="predicted"/>
<name>A0ABQ8G444_9PEZI</name>
<dbReference type="PANTHER" id="PTHR33112:SF12">
    <property type="entry name" value="HETEROKARYON INCOMPATIBILITY DOMAIN-CONTAINING PROTEIN"/>
    <property type="match status" value="1"/>
</dbReference>
<dbReference type="EMBL" id="JAGTJR010000027">
    <property type="protein sequence ID" value="KAH7042057.1"/>
    <property type="molecule type" value="Genomic_DNA"/>
</dbReference>
<evidence type="ECO:0000313" key="3">
    <source>
        <dbReference type="Proteomes" id="UP000774617"/>
    </source>
</evidence>
<sequence>MTTPPVNMVPRSRLCEICADIDFKHIAQPARFCTKRRDEEETSRIRSLGTTDEIAQREQRCDFCKLVAKHLRRDYADTAGQCKLLSNVNFCLSSTETHPAGALQDGPHTHTTTAWVQLHPEESSSWVFLPWELAKHDSGSDSVRQILRLQAGYSAAPKHTHSDPAKNTDAGAGRKVLSGIDTELPKTWLRTCERKHVAKCTPDSTSAGGMTGFMPVFVIDVQQLCIVKTPPACRYAALSYVWGMGKMLKHLAANSSLLTAPGSLKTSEIPRTIRDAMSLVASMGERFLWVDALCIIQDDIGMQQSQIMKMDRIYENALLTIVAASGQDSEAGLPGVPGNEREHIQDVLHLPDGDLLTLICDSSESGNIIRKSTWAQRAWTMQELLFSGRCLIFTEHQVYWRCREAVWLEEVALEDTARTNLEILPWTAAVRLPRSVSGSDDYFQLYDDLLKNYIQRRLTYPSDLINAFSGICTRLSTVQADHFFWGMPQSQFSRSLGWYFRVDHARNHASTKVALSNGVIREVSFPSWSWAAWSSTSHTPWIDFHRHYIYGPGFEGSRMDEFQRVIDFWTSDTSGEIIPINEPGSHGADKAERRLPWQGPECKLPKDLSSLTSTSTQRPAGLLYFWSSVASLEASLFDGPMTIFGSRELKELRQRRSAEGHDVIKVDAVIVCMTATKRLVVMAVEWRDSVAYRLGCTMISEKDWMALEKREWKFITLG</sequence>
<reference evidence="2 3" key="1">
    <citation type="journal article" date="2021" name="Nat. Commun.">
        <title>Genetic determinants of endophytism in the Arabidopsis root mycobiome.</title>
        <authorList>
            <person name="Mesny F."/>
            <person name="Miyauchi S."/>
            <person name="Thiergart T."/>
            <person name="Pickel B."/>
            <person name="Atanasova L."/>
            <person name="Karlsson M."/>
            <person name="Huettel B."/>
            <person name="Barry K.W."/>
            <person name="Haridas S."/>
            <person name="Chen C."/>
            <person name="Bauer D."/>
            <person name="Andreopoulos W."/>
            <person name="Pangilinan J."/>
            <person name="LaButti K."/>
            <person name="Riley R."/>
            <person name="Lipzen A."/>
            <person name="Clum A."/>
            <person name="Drula E."/>
            <person name="Henrissat B."/>
            <person name="Kohler A."/>
            <person name="Grigoriev I.V."/>
            <person name="Martin F.M."/>
            <person name="Hacquard S."/>
        </authorList>
    </citation>
    <scope>NUCLEOTIDE SEQUENCE [LARGE SCALE GENOMIC DNA]</scope>
    <source>
        <strain evidence="2 3">MPI-SDFR-AT-0080</strain>
    </source>
</reference>
<evidence type="ECO:0000259" key="1">
    <source>
        <dbReference type="Pfam" id="PF06985"/>
    </source>
</evidence>
<protein>
    <submittedName>
        <fullName evidence="2">Heterokaryon incompatibility protein-domain-containing protein</fullName>
    </submittedName>
</protein>
<gene>
    <name evidence="2" type="ORF">B0J12DRAFT_213277</name>
</gene>
<keyword evidence="3" id="KW-1185">Reference proteome</keyword>
<dbReference type="InterPro" id="IPR010730">
    <property type="entry name" value="HET"/>
</dbReference>
<organism evidence="2 3">
    <name type="scientific">Macrophomina phaseolina</name>
    <dbReference type="NCBI Taxonomy" id="35725"/>
    <lineage>
        <taxon>Eukaryota</taxon>
        <taxon>Fungi</taxon>
        <taxon>Dikarya</taxon>
        <taxon>Ascomycota</taxon>
        <taxon>Pezizomycotina</taxon>
        <taxon>Dothideomycetes</taxon>
        <taxon>Dothideomycetes incertae sedis</taxon>
        <taxon>Botryosphaeriales</taxon>
        <taxon>Botryosphaeriaceae</taxon>
        <taxon>Macrophomina</taxon>
    </lineage>
</organism>
<comment type="caution">
    <text evidence="2">The sequence shown here is derived from an EMBL/GenBank/DDBJ whole genome shotgun (WGS) entry which is preliminary data.</text>
</comment>
<feature type="domain" description="Heterokaryon incompatibility" evidence="1">
    <location>
        <begin position="235"/>
        <end position="383"/>
    </location>
</feature>
<evidence type="ECO:0000313" key="2">
    <source>
        <dbReference type="EMBL" id="KAH7042057.1"/>
    </source>
</evidence>